<reference evidence="1 2" key="1">
    <citation type="submission" date="2018-10" db="EMBL/GenBank/DDBJ databases">
        <authorList>
            <consortium name="Pathogen Informatics"/>
        </authorList>
    </citation>
    <scope>NUCLEOTIDE SEQUENCE [LARGE SCALE GENOMIC DNA]</scope>
</reference>
<sequence length="106" mass="12006">MVREMASQVLESWHQVPDGREATIKKVSQSGPMVFISQHRNVSHYEIFQLLTPSSRIVLPTNFIALDTELIAVKTSEYHLTTTINQNAPARRFERPASSIRSPAFP</sequence>
<gene>
    <name evidence="1" type="ORF">MCOS_LOCUS3980</name>
</gene>
<dbReference type="AlphaFoldDB" id="A0A0R3UAN1"/>
<accession>A0A0R3UAN1</accession>
<evidence type="ECO:0000313" key="2">
    <source>
        <dbReference type="Proteomes" id="UP000267029"/>
    </source>
</evidence>
<evidence type="ECO:0000313" key="1">
    <source>
        <dbReference type="EMBL" id="VDD77977.1"/>
    </source>
</evidence>
<name>A0A0R3UAN1_MESCO</name>
<keyword evidence="2" id="KW-1185">Reference proteome</keyword>
<organism evidence="1 2">
    <name type="scientific">Mesocestoides corti</name>
    <name type="common">Flatworm</name>
    <dbReference type="NCBI Taxonomy" id="53468"/>
    <lineage>
        <taxon>Eukaryota</taxon>
        <taxon>Metazoa</taxon>
        <taxon>Spiralia</taxon>
        <taxon>Lophotrochozoa</taxon>
        <taxon>Platyhelminthes</taxon>
        <taxon>Cestoda</taxon>
        <taxon>Eucestoda</taxon>
        <taxon>Cyclophyllidea</taxon>
        <taxon>Mesocestoididae</taxon>
        <taxon>Mesocestoides</taxon>
    </lineage>
</organism>
<dbReference type="EMBL" id="UXSR01001155">
    <property type="protein sequence ID" value="VDD77977.1"/>
    <property type="molecule type" value="Genomic_DNA"/>
</dbReference>
<dbReference type="Proteomes" id="UP000267029">
    <property type="component" value="Unassembled WGS sequence"/>
</dbReference>
<protein>
    <submittedName>
        <fullName evidence="1">Uncharacterized protein</fullName>
    </submittedName>
</protein>
<proteinExistence type="predicted"/>